<accession>A0A158BLA3</accession>
<feature type="compositionally biased region" description="Polar residues" evidence="1">
    <location>
        <begin position="38"/>
        <end position="59"/>
    </location>
</feature>
<dbReference type="OrthoDB" id="9030700at2"/>
<feature type="region of interest" description="Disordered" evidence="1">
    <location>
        <begin position="27"/>
        <end position="75"/>
    </location>
</feature>
<evidence type="ECO:0000256" key="2">
    <source>
        <dbReference type="SAM" id="SignalP"/>
    </source>
</evidence>
<evidence type="ECO:0000256" key="1">
    <source>
        <dbReference type="SAM" id="MobiDB-lite"/>
    </source>
</evidence>
<name>A0A158BLA3_9BURK</name>
<keyword evidence="4" id="KW-1185">Reference proteome</keyword>
<reference evidence="3" key="1">
    <citation type="submission" date="2016-01" db="EMBL/GenBank/DDBJ databases">
        <authorList>
            <person name="Peeters C."/>
        </authorList>
    </citation>
    <scope>NUCLEOTIDE SEQUENCE</scope>
    <source>
        <strain evidence="3">LMG 29320</strain>
    </source>
</reference>
<evidence type="ECO:0000313" key="4">
    <source>
        <dbReference type="Proteomes" id="UP000054903"/>
    </source>
</evidence>
<keyword evidence="2" id="KW-0732">Signal</keyword>
<comment type="caution">
    <text evidence="3">The sequence shown here is derived from an EMBL/GenBank/DDBJ whole genome shotgun (WGS) entry which is preliminary data.</text>
</comment>
<protein>
    <recommendedName>
        <fullName evidence="5">Lipoprotein</fullName>
    </recommendedName>
</protein>
<organism evidence="3 4">
    <name type="scientific">Caballeronia fortuita</name>
    <dbReference type="NCBI Taxonomy" id="1777138"/>
    <lineage>
        <taxon>Bacteria</taxon>
        <taxon>Pseudomonadati</taxon>
        <taxon>Pseudomonadota</taxon>
        <taxon>Betaproteobacteria</taxon>
        <taxon>Burkholderiales</taxon>
        <taxon>Burkholderiaceae</taxon>
        <taxon>Caballeronia</taxon>
    </lineage>
</organism>
<evidence type="ECO:0008006" key="5">
    <source>
        <dbReference type="Google" id="ProtNLM"/>
    </source>
</evidence>
<dbReference type="AlphaFoldDB" id="A0A158BLA3"/>
<dbReference type="Proteomes" id="UP000054903">
    <property type="component" value="Unassembled WGS sequence"/>
</dbReference>
<feature type="signal peptide" evidence="2">
    <location>
        <begin position="1"/>
        <end position="22"/>
    </location>
</feature>
<sequence>MTGNLKGIIFVVALAGASYALASGYGPAPHYSPMDGAPTSQQGMNMQTVAQDAQQGNDASTDKSKQDSPLIQAQD</sequence>
<dbReference type="RefSeq" id="WP_061135098.1">
    <property type="nucleotide sequence ID" value="NZ_FCNX02000006.1"/>
</dbReference>
<proteinExistence type="predicted"/>
<dbReference type="EMBL" id="FCNX02000006">
    <property type="protein sequence ID" value="SAK70087.1"/>
    <property type="molecule type" value="Genomic_DNA"/>
</dbReference>
<gene>
    <name evidence="3" type="ORF">AWB77_02916</name>
</gene>
<feature type="chain" id="PRO_5007621995" description="Lipoprotein" evidence="2">
    <location>
        <begin position="23"/>
        <end position="75"/>
    </location>
</feature>
<evidence type="ECO:0000313" key="3">
    <source>
        <dbReference type="EMBL" id="SAK70087.1"/>
    </source>
</evidence>